<dbReference type="eggNOG" id="COG0456">
    <property type="taxonomic scope" value="Bacteria"/>
</dbReference>
<evidence type="ECO:0000256" key="1">
    <source>
        <dbReference type="ARBA" id="ARBA00022679"/>
    </source>
</evidence>
<dbReference type="STRING" id="471855.Shel_16600"/>
<organism evidence="4 5">
    <name type="scientific">Slackia heliotrinireducens (strain ATCC 29202 / DSM 20476 / NCTC 11029 / RHS 1)</name>
    <name type="common">Peptococcus heliotrinreducens</name>
    <dbReference type="NCBI Taxonomy" id="471855"/>
    <lineage>
        <taxon>Bacteria</taxon>
        <taxon>Bacillati</taxon>
        <taxon>Actinomycetota</taxon>
        <taxon>Coriobacteriia</taxon>
        <taxon>Eggerthellales</taxon>
        <taxon>Eggerthellaceae</taxon>
        <taxon>Slackia</taxon>
    </lineage>
</organism>
<dbReference type="KEGG" id="shi:Shel_16600"/>
<protein>
    <submittedName>
        <fullName evidence="4">N-acetylglutamate synthase</fullName>
    </submittedName>
</protein>
<dbReference type="RefSeq" id="WP_012798781.1">
    <property type="nucleotide sequence ID" value="NC_013165.1"/>
</dbReference>
<dbReference type="PROSITE" id="PS51186">
    <property type="entry name" value="GNAT"/>
    <property type="match status" value="1"/>
</dbReference>
<dbReference type="HOGENOM" id="CLU_013985_34_1_11"/>
<dbReference type="InterPro" id="IPR016181">
    <property type="entry name" value="Acyl_CoA_acyltransferase"/>
</dbReference>
<dbReference type="AlphaFoldDB" id="C7N6Z4"/>
<dbReference type="CDD" id="cd04301">
    <property type="entry name" value="NAT_SF"/>
    <property type="match status" value="1"/>
</dbReference>
<proteinExistence type="predicted"/>
<feature type="domain" description="N-acetyltransferase" evidence="3">
    <location>
        <begin position="8"/>
        <end position="155"/>
    </location>
</feature>
<dbReference type="Pfam" id="PF00583">
    <property type="entry name" value="Acetyltransf_1"/>
    <property type="match status" value="1"/>
</dbReference>
<reference evidence="4 5" key="1">
    <citation type="journal article" date="2009" name="Stand. Genomic Sci.">
        <title>Complete genome sequence of Slackia heliotrinireducens type strain (RHS 1).</title>
        <authorList>
            <person name="Pukall R."/>
            <person name="Lapidus A."/>
            <person name="Nolan M."/>
            <person name="Copeland A."/>
            <person name="Glavina Del Rio T."/>
            <person name="Lucas S."/>
            <person name="Chen F."/>
            <person name="Tice H."/>
            <person name="Cheng J.F."/>
            <person name="Chertkov O."/>
            <person name="Bruce D."/>
            <person name="Goodwin L."/>
            <person name="Kuske C."/>
            <person name="Brettin T."/>
            <person name="Detter J.C."/>
            <person name="Han C."/>
            <person name="Pitluck S."/>
            <person name="Pati A."/>
            <person name="Mavrommatis K."/>
            <person name="Ivanova N."/>
            <person name="Ovchinnikova G."/>
            <person name="Chen A."/>
            <person name="Palaniappan K."/>
            <person name="Schneider S."/>
            <person name="Rohde M."/>
            <person name="Chain P."/>
            <person name="D'haeseleer P."/>
            <person name="Goker M."/>
            <person name="Bristow J."/>
            <person name="Eisen J.A."/>
            <person name="Markowitz V."/>
            <person name="Kyrpides N.C."/>
            <person name="Klenk H.P."/>
            <person name="Hugenholtz P."/>
        </authorList>
    </citation>
    <scope>NUCLEOTIDE SEQUENCE [LARGE SCALE GENOMIC DNA]</scope>
    <source>
        <strain evidence="5">ATCC 29202 / DSM 20476 / NCTC 11029 / RHS 1</strain>
    </source>
</reference>
<keyword evidence="1" id="KW-0808">Transferase</keyword>
<dbReference type="PANTHER" id="PTHR43072">
    <property type="entry name" value="N-ACETYLTRANSFERASE"/>
    <property type="match status" value="1"/>
</dbReference>
<evidence type="ECO:0000256" key="2">
    <source>
        <dbReference type="ARBA" id="ARBA00023315"/>
    </source>
</evidence>
<dbReference type="PANTHER" id="PTHR43072:SF51">
    <property type="entry name" value="ABC SUPERFAMILY TRANSPORT PROTEIN"/>
    <property type="match status" value="1"/>
</dbReference>
<dbReference type="EMBL" id="CP001684">
    <property type="protein sequence ID" value="ACV22679.1"/>
    <property type="molecule type" value="Genomic_DNA"/>
</dbReference>
<accession>C7N6Z4</accession>
<evidence type="ECO:0000313" key="5">
    <source>
        <dbReference type="Proteomes" id="UP000002026"/>
    </source>
</evidence>
<evidence type="ECO:0000313" key="4">
    <source>
        <dbReference type="EMBL" id="ACV22679.1"/>
    </source>
</evidence>
<keyword evidence="2" id="KW-0012">Acyltransferase</keyword>
<keyword evidence="5" id="KW-1185">Reference proteome</keyword>
<dbReference type="GO" id="GO:0016747">
    <property type="term" value="F:acyltransferase activity, transferring groups other than amino-acyl groups"/>
    <property type="evidence" value="ECO:0007669"/>
    <property type="project" value="InterPro"/>
</dbReference>
<dbReference type="Proteomes" id="UP000002026">
    <property type="component" value="Chromosome"/>
</dbReference>
<dbReference type="InterPro" id="IPR000182">
    <property type="entry name" value="GNAT_dom"/>
</dbReference>
<dbReference type="SUPFAM" id="SSF55729">
    <property type="entry name" value="Acyl-CoA N-acyltransferases (Nat)"/>
    <property type="match status" value="1"/>
</dbReference>
<gene>
    <name evidence="4" type="ordered locus">Shel_16600</name>
</gene>
<evidence type="ECO:0000259" key="3">
    <source>
        <dbReference type="PROSITE" id="PS51186"/>
    </source>
</evidence>
<dbReference type="Gene3D" id="3.40.630.30">
    <property type="match status" value="1"/>
</dbReference>
<name>C7N6Z4_SLAHD</name>
<sequence>MAASKVHITLRVMTADDYDGVYDLWKRTSGFALRSTDDSREYVERFLRRNPTTSVVALDGERIVGTILCGHDGRQGSMYHVAVDSDYREHHIGRKMVDFCLEALKAEKISKVTLVAFESNEGGNRFWQRLGWIPRPDLNTYEIIIGDDYVIHVVD</sequence>